<reference evidence="2" key="1">
    <citation type="submission" date="2017-02" db="UniProtKB">
        <authorList>
            <consortium name="WormBaseParasite"/>
        </authorList>
    </citation>
    <scope>IDENTIFICATION</scope>
</reference>
<proteinExistence type="predicted"/>
<feature type="domain" description="DUF7658" evidence="1">
    <location>
        <begin position="1"/>
        <end position="43"/>
    </location>
</feature>
<evidence type="ECO:0000259" key="1">
    <source>
        <dbReference type="Pfam" id="PF24678"/>
    </source>
</evidence>
<dbReference type="AlphaFoldDB" id="A0A0M3JHR3"/>
<organism evidence="2">
    <name type="scientific">Anisakis simplex</name>
    <name type="common">Herring worm</name>
    <dbReference type="NCBI Taxonomy" id="6269"/>
    <lineage>
        <taxon>Eukaryota</taxon>
        <taxon>Metazoa</taxon>
        <taxon>Ecdysozoa</taxon>
        <taxon>Nematoda</taxon>
        <taxon>Chromadorea</taxon>
        <taxon>Rhabditida</taxon>
        <taxon>Spirurina</taxon>
        <taxon>Ascaridomorpha</taxon>
        <taxon>Ascaridoidea</taxon>
        <taxon>Anisakidae</taxon>
        <taxon>Anisakis</taxon>
        <taxon>Anisakis simplex complex</taxon>
    </lineage>
</organism>
<name>A0A0M3JHR3_ANISI</name>
<accession>A0A0M3JHR3</accession>
<dbReference type="InterPro" id="IPR056075">
    <property type="entry name" value="DUF7658"/>
</dbReference>
<protein>
    <submittedName>
        <fullName evidence="2">Transcriptional regulator</fullName>
    </submittedName>
</protein>
<evidence type="ECO:0000313" key="2">
    <source>
        <dbReference type="WBParaSite" id="ASIM_0000717701-mRNA-1"/>
    </source>
</evidence>
<sequence>LNHAQIGVRIRESYAIDMDRIPTYMESFGLLDLLVAVPPQYHMVCS</sequence>
<dbReference type="WBParaSite" id="ASIM_0000717701-mRNA-1">
    <property type="protein sequence ID" value="ASIM_0000717701-mRNA-1"/>
    <property type="gene ID" value="ASIM_0000717701"/>
</dbReference>
<dbReference type="Pfam" id="PF24678">
    <property type="entry name" value="DUF7658"/>
    <property type="match status" value="1"/>
</dbReference>